<dbReference type="AlphaFoldDB" id="X1NC00"/>
<organism evidence="1">
    <name type="scientific">marine sediment metagenome</name>
    <dbReference type="NCBI Taxonomy" id="412755"/>
    <lineage>
        <taxon>unclassified sequences</taxon>
        <taxon>metagenomes</taxon>
        <taxon>ecological metagenomes</taxon>
    </lineage>
</organism>
<proteinExistence type="predicted"/>
<name>X1NC00_9ZZZZ</name>
<accession>X1NC00</accession>
<reference evidence="1" key="1">
    <citation type="journal article" date="2014" name="Front. Microbiol.">
        <title>High frequency of phylogenetically diverse reductive dehalogenase-homologous genes in deep subseafloor sedimentary metagenomes.</title>
        <authorList>
            <person name="Kawai M."/>
            <person name="Futagami T."/>
            <person name="Toyoda A."/>
            <person name="Takaki Y."/>
            <person name="Nishi S."/>
            <person name="Hori S."/>
            <person name="Arai W."/>
            <person name="Tsubouchi T."/>
            <person name="Morono Y."/>
            <person name="Uchiyama I."/>
            <person name="Ito T."/>
            <person name="Fujiyama A."/>
            <person name="Inagaki F."/>
            <person name="Takami H."/>
        </authorList>
    </citation>
    <scope>NUCLEOTIDE SEQUENCE</scope>
    <source>
        <strain evidence="1">Expedition CK06-06</strain>
    </source>
</reference>
<sequence>HRLLIEKKEELERLFMSKNLEDLKTITFNHDTNINLPNIPITTANGKLNKNVGLVGETIKEGQQPGSQSQK</sequence>
<comment type="caution">
    <text evidence="1">The sequence shown here is derived from an EMBL/GenBank/DDBJ whole genome shotgun (WGS) entry which is preliminary data.</text>
</comment>
<gene>
    <name evidence="1" type="ORF">S06H3_18632</name>
</gene>
<evidence type="ECO:0000313" key="1">
    <source>
        <dbReference type="EMBL" id="GAI16194.1"/>
    </source>
</evidence>
<protein>
    <submittedName>
        <fullName evidence="1">Uncharacterized protein</fullName>
    </submittedName>
</protein>
<feature type="non-terminal residue" evidence="1">
    <location>
        <position position="1"/>
    </location>
</feature>
<dbReference type="EMBL" id="BARV01009448">
    <property type="protein sequence ID" value="GAI16194.1"/>
    <property type="molecule type" value="Genomic_DNA"/>
</dbReference>